<reference evidence="3" key="1">
    <citation type="submission" date="2016-09" db="EMBL/GenBank/DDBJ databases">
        <authorList>
            <person name="Varghese N."/>
            <person name="Submissions S."/>
        </authorList>
    </citation>
    <scope>NUCLEOTIDE SEQUENCE [LARGE SCALE GENOMIC DNA]</scope>
    <source>
        <strain evidence="3">25nlg</strain>
    </source>
</reference>
<evidence type="ECO:0000313" key="3">
    <source>
        <dbReference type="Proteomes" id="UP000242662"/>
    </source>
</evidence>
<feature type="chain" id="PRO_5039647545" description="Cytochrome c oxidase subunit 2" evidence="1">
    <location>
        <begin position="25"/>
        <end position="122"/>
    </location>
</feature>
<evidence type="ECO:0008006" key="4">
    <source>
        <dbReference type="Google" id="ProtNLM"/>
    </source>
</evidence>
<name>A0A1G6JR47_9BACI</name>
<protein>
    <recommendedName>
        <fullName evidence="4">Cytochrome c oxidase subunit 2</fullName>
    </recommendedName>
</protein>
<dbReference type="RefSeq" id="WP_245701155.1">
    <property type="nucleotide sequence ID" value="NZ_FMYM01000006.1"/>
</dbReference>
<evidence type="ECO:0000313" key="2">
    <source>
        <dbReference type="EMBL" id="SDC21131.1"/>
    </source>
</evidence>
<keyword evidence="1" id="KW-0732">Signal</keyword>
<dbReference type="Gene3D" id="2.60.40.420">
    <property type="entry name" value="Cupredoxins - blue copper proteins"/>
    <property type="match status" value="1"/>
</dbReference>
<accession>A0A1G6JR47</accession>
<keyword evidence="3" id="KW-1185">Reference proteome</keyword>
<evidence type="ECO:0000256" key="1">
    <source>
        <dbReference type="SAM" id="SignalP"/>
    </source>
</evidence>
<proteinExistence type="predicted"/>
<dbReference type="SUPFAM" id="SSF49503">
    <property type="entry name" value="Cupredoxins"/>
    <property type="match status" value="1"/>
</dbReference>
<organism evidence="2 3">
    <name type="scientific">Shouchella lonarensis</name>
    <dbReference type="NCBI Taxonomy" id="1464122"/>
    <lineage>
        <taxon>Bacteria</taxon>
        <taxon>Bacillati</taxon>
        <taxon>Bacillota</taxon>
        <taxon>Bacilli</taxon>
        <taxon>Bacillales</taxon>
        <taxon>Bacillaceae</taxon>
        <taxon>Shouchella</taxon>
    </lineage>
</organism>
<dbReference type="AlphaFoldDB" id="A0A1G6JR47"/>
<gene>
    <name evidence="2" type="ORF">SAMN05421737_10665</name>
</gene>
<dbReference type="EMBL" id="FMYM01000006">
    <property type="protein sequence ID" value="SDC21131.1"/>
    <property type="molecule type" value="Genomic_DNA"/>
</dbReference>
<dbReference type="Proteomes" id="UP000242662">
    <property type="component" value="Unassembled WGS sequence"/>
</dbReference>
<sequence>MKAMKKLFIPLCLLALVACGNSNKADETAEPANEAKQADEVLTIRAMNWNFDKEKYEVPAGEVTITLENTEGHHGVVIEGTDVEISGDDSVTTTLEPGEYKIICSIPCGTGHTEMVSTLVVS</sequence>
<feature type="signal peptide" evidence="1">
    <location>
        <begin position="1"/>
        <end position="24"/>
    </location>
</feature>
<dbReference type="InterPro" id="IPR008972">
    <property type="entry name" value="Cupredoxin"/>
</dbReference>
<dbReference type="PROSITE" id="PS51257">
    <property type="entry name" value="PROKAR_LIPOPROTEIN"/>
    <property type="match status" value="1"/>
</dbReference>
<dbReference type="STRING" id="1464122.SAMN05421737_10665"/>